<dbReference type="KEGG" id="ebm:SG0102_23720"/>
<reference evidence="1 2" key="1">
    <citation type="submission" date="2018-11" db="EMBL/GenBank/DDBJ databases">
        <title>Novel Erysipelotrichaceae bacterium isolated from small intestine of a swine.</title>
        <authorList>
            <person name="Kim J.S."/>
            <person name="Choe H."/>
            <person name="Lee Y.R."/>
            <person name="Kim K.M."/>
            <person name="Park D.S."/>
        </authorList>
    </citation>
    <scope>NUCLEOTIDE SEQUENCE [LARGE SCALE GENOMIC DNA]</scope>
    <source>
        <strain evidence="1 2">SG0102</strain>
    </source>
</reference>
<dbReference type="Proteomes" id="UP000268059">
    <property type="component" value="Chromosome"/>
</dbReference>
<keyword evidence="2" id="KW-1185">Reference proteome</keyword>
<proteinExistence type="predicted"/>
<protein>
    <recommendedName>
        <fullName evidence="3">TIGR04255 family protein</fullName>
    </recommendedName>
</protein>
<organism evidence="1 2">
    <name type="scientific">Intestinibaculum porci</name>
    <dbReference type="NCBI Taxonomy" id="2487118"/>
    <lineage>
        <taxon>Bacteria</taxon>
        <taxon>Bacillati</taxon>
        <taxon>Bacillota</taxon>
        <taxon>Erysipelotrichia</taxon>
        <taxon>Erysipelotrichales</taxon>
        <taxon>Erysipelotrichaceae</taxon>
        <taxon>Intestinibaculum</taxon>
    </lineage>
</organism>
<dbReference type="AlphaFoldDB" id="A0A3G9JSM4"/>
<accession>A0A3G9JSM4</accession>
<gene>
    <name evidence="1" type="ORF">SG0102_23720</name>
</gene>
<dbReference type="OrthoDB" id="2967074at2"/>
<dbReference type="EMBL" id="AP019309">
    <property type="protein sequence ID" value="BBH27438.1"/>
    <property type="molecule type" value="Genomic_DNA"/>
</dbReference>
<sequence length="243" mass="27922">MLIQNTSVTVNYKKIDGIKKAYINNEEKLHKYFNLGTVLPIPDNAPLEIPRIMVQTVNEHGQLLISPIRTTFNVNYNAGFEMDWAKCSQYIKERMRCIFDLLNIITKDSYEYIGLVSTILFDDIKENGTNVIANNLIKSKNINDLYDIDIKFTFVEDNKIYTNITLQDARIFKSGVDIAKAGDLSFKNQIEESVGVILDINDRYGFNNNPNYVSGSDVLEQLIYYMDHVINNKLETLVRKGEL</sequence>
<name>A0A3G9JSM4_9FIRM</name>
<evidence type="ECO:0000313" key="2">
    <source>
        <dbReference type="Proteomes" id="UP000268059"/>
    </source>
</evidence>
<dbReference type="InParanoid" id="A0A3G9JSM4"/>
<evidence type="ECO:0000313" key="1">
    <source>
        <dbReference type="EMBL" id="BBH27438.1"/>
    </source>
</evidence>
<evidence type="ECO:0008006" key="3">
    <source>
        <dbReference type="Google" id="ProtNLM"/>
    </source>
</evidence>
<dbReference type="RefSeq" id="WP_125120162.1">
    <property type="nucleotide sequence ID" value="NZ_AP019309.1"/>
</dbReference>